<dbReference type="SUPFAM" id="SSF47413">
    <property type="entry name" value="lambda repressor-like DNA-binding domains"/>
    <property type="match status" value="1"/>
</dbReference>
<dbReference type="Pfam" id="PF09856">
    <property type="entry name" value="ScfRs"/>
    <property type="match status" value="1"/>
</dbReference>
<comment type="similarity">
    <text evidence="1">Belongs to the short-chain fatty acyl-CoA assimilation regulator (ScfR) family.</text>
</comment>
<dbReference type="InterPro" id="IPR050807">
    <property type="entry name" value="TransReg_Diox_bact_type"/>
</dbReference>
<dbReference type="InterPro" id="IPR010982">
    <property type="entry name" value="Lambda_DNA-bd_dom_sf"/>
</dbReference>
<dbReference type="AlphaFoldDB" id="A0A501XSW2"/>
<dbReference type="InterPro" id="IPR026281">
    <property type="entry name" value="HTH_RamB"/>
</dbReference>
<dbReference type="GO" id="GO:0005829">
    <property type="term" value="C:cytosol"/>
    <property type="evidence" value="ECO:0007669"/>
    <property type="project" value="TreeGrafter"/>
</dbReference>
<evidence type="ECO:0000256" key="3">
    <source>
        <dbReference type="ARBA" id="ARBA00023125"/>
    </source>
</evidence>
<keyword evidence="3" id="KW-0238">DNA-binding</keyword>
<dbReference type="Pfam" id="PF01381">
    <property type="entry name" value="HTH_3"/>
    <property type="match status" value="1"/>
</dbReference>
<dbReference type="RefSeq" id="WP_140927089.1">
    <property type="nucleotide sequence ID" value="NZ_VFSU01000011.1"/>
</dbReference>
<gene>
    <name evidence="6" type="ORF">FJQ54_02020</name>
</gene>
<dbReference type="PROSITE" id="PS50943">
    <property type="entry name" value="HTH_CROC1"/>
    <property type="match status" value="1"/>
</dbReference>
<dbReference type="Proteomes" id="UP000319897">
    <property type="component" value="Unassembled WGS sequence"/>
</dbReference>
<dbReference type="CDD" id="cd00093">
    <property type="entry name" value="HTH_XRE"/>
    <property type="match status" value="1"/>
</dbReference>
<dbReference type="SMART" id="SM00530">
    <property type="entry name" value="HTH_XRE"/>
    <property type="match status" value="1"/>
</dbReference>
<evidence type="ECO:0000256" key="1">
    <source>
        <dbReference type="ARBA" id="ARBA00007227"/>
    </source>
</evidence>
<dbReference type="InterPro" id="IPR001387">
    <property type="entry name" value="Cro/C1-type_HTH"/>
</dbReference>
<feature type="domain" description="HTH cro/C1-type" evidence="5">
    <location>
        <begin position="11"/>
        <end position="65"/>
    </location>
</feature>
<dbReference type="Pfam" id="PF06114">
    <property type="entry name" value="Peptidase_M78"/>
    <property type="match status" value="1"/>
</dbReference>
<dbReference type="PANTHER" id="PTHR46797:SF23">
    <property type="entry name" value="HTH-TYPE TRANSCRIPTIONAL REGULATOR SUTR"/>
    <property type="match status" value="1"/>
</dbReference>
<dbReference type="PIRSF" id="PIRSF019251">
    <property type="entry name" value="Rv0465c"/>
    <property type="match status" value="1"/>
</dbReference>
<keyword evidence="4" id="KW-0804">Transcription</keyword>
<evidence type="ECO:0000259" key="5">
    <source>
        <dbReference type="PROSITE" id="PS50943"/>
    </source>
</evidence>
<dbReference type="InterPro" id="IPR018653">
    <property type="entry name" value="ScfR_C"/>
</dbReference>
<proteinExistence type="inferred from homology"/>
<evidence type="ECO:0000313" key="6">
    <source>
        <dbReference type="EMBL" id="TPE63660.1"/>
    </source>
</evidence>
<dbReference type="GO" id="GO:0003677">
    <property type="term" value="F:DNA binding"/>
    <property type="evidence" value="ECO:0007669"/>
    <property type="project" value="UniProtKB-KW"/>
</dbReference>
<dbReference type="InterPro" id="IPR010359">
    <property type="entry name" value="IrrE_HExxH"/>
</dbReference>
<dbReference type="OrthoDB" id="1123084at2"/>
<keyword evidence="7" id="KW-1185">Reference proteome</keyword>
<organism evidence="6 7">
    <name type="scientific">Sandaracinobacter neustonicus</name>
    <dbReference type="NCBI Taxonomy" id="1715348"/>
    <lineage>
        <taxon>Bacteria</taxon>
        <taxon>Pseudomonadati</taxon>
        <taxon>Pseudomonadota</taxon>
        <taxon>Alphaproteobacteria</taxon>
        <taxon>Sphingomonadales</taxon>
        <taxon>Sphingosinicellaceae</taxon>
        <taxon>Sandaracinobacter</taxon>
    </lineage>
</organism>
<evidence type="ECO:0000256" key="4">
    <source>
        <dbReference type="ARBA" id="ARBA00023163"/>
    </source>
</evidence>
<evidence type="ECO:0000256" key="2">
    <source>
        <dbReference type="ARBA" id="ARBA00023015"/>
    </source>
</evidence>
<evidence type="ECO:0000313" key="7">
    <source>
        <dbReference type="Proteomes" id="UP000319897"/>
    </source>
</evidence>
<name>A0A501XSW2_9SPHN</name>
<reference evidence="6 7" key="1">
    <citation type="submission" date="2019-06" db="EMBL/GenBank/DDBJ databases">
        <authorList>
            <person name="Lee I."/>
            <person name="Jang G.I."/>
            <person name="Hwang C.Y."/>
        </authorList>
    </citation>
    <scope>NUCLEOTIDE SEQUENCE [LARGE SCALE GENOMIC DNA]</scope>
    <source>
        <strain evidence="6 7">PAMC 28131</strain>
    </source>
</reference>
<comment type="caution">
    <text evidence="6">The sequence shown here is derived from an EMBL/GenBank/DDBJ whole genome shotgun (WGS) entry which is preliminary data.</text>
</comment>
<dbReference type="GO" id="GO:0003700">
    <property type="term" value="F:DNA-binding transcription factor activity"/>
    <property type="evidence" value="ECO:0007669"/>
    <property type="project" value="TreeGrafter"/>
</dbReference>
<protein>
    <submittedName>
        <fullName evidence="6">ImmA/IrrE family metallo-endopeptidase</fullName>
    </submittedName>
</protein>
<dbReference type="Gene3D" id="1.10.260.40">
    <property type="entry name" value="lambda repressor-like DNA-binding domains"/>
    <property type="match status" value="1"/>
</dbReference>
<dbReference type="PANTHER" id="PTHR46797">
    <property type="entry name" value="HTH-TYPE TRANSCRIPTIONAL REGULATOR"/>
    <property type="match status" value="1"/>
</dbReference>
<keyword evidence="2" id="KW-0805">Transcription regulation</keyword>
<sequence>MERKLFAGPRVRRLRMGMGLTQSRMAADLGLSVSYLNLLEHNQRPLSAKVLLKLAETYEVDVRQFTSADSDRRAEDIAAALAKAGAPVSRTDVREFAEQFPDIAAALLRLAETGDAPGTAAAPPSPLALVRAHLLDRGNHFADLDSHAEALADELRLSGLPLDAAVQERLRTRHGLSVRVLPWDVMPDKLRRHDHHNRQILLSEVLDSASRLFQLCVQLAQLEAKAEIEAEIATAAPQLQAVPVAGQLLAANLASYWAAALMMPYARFHAAAESSGYDMELLQARFSAGFEQVAHRLTTLQRPGMRGIPFMLLRTDRAGQISKRFAAGRLPFAADGGQCPLWVLHEAFEQPGRILTQIAEVEGGERLFSIARTVRPQITPWGAERPRFAIALACALDHARGLVYANGIDLNSHPAAPIGPGCTACTRPDCRQRSAPPTGADLQIDRVNRGLTPYSFNRISTGDSAS</sequence>
<dbReference type="EMBL" id="VFSU01000011">
    <property type="protein sequence ID" value="TPE63660.1"/>
    <property type="molecule type" value="Genomic_DNA"/>
</dbReference>
<accession>A0A501XSW2</accession>